<dbReference type="InterPro" id="IPR002524">
    <property type="entry name" value="Cation_efflux"/>
</dbReference>
<evidence type="ECO:0000256" key="7">
    <source>
        <dbReference type="SAM" id="Phobius"/>
    </source>
</evidence>
<comment type="similarity">
    <text evidence="2">Belongs to the cation diffusion facilitator (CDF) transporter (TC 2.A.4) family.</text>
</comment>
<evidence type="ECO:0000256" key="2">
    <source>
        <dbReference type="ARBA" id="ARBA00008114"/>
    </source>
</evidence>
<feature type="transmembrane region" description="Helical" evidence="7">
    <location>
        <begin position="12"/>
        <end position="36"/>
    </location>
</feature>
<dbReference type="InterPro" id="IPR058533">
    <property type="entry name" value="Cation_efflux_TM"/>
</dbReference>
<dbReference type="GO" id="GO:0008324">
    <property type="term" value="F:monoatomic cation transmembrane transporter activity"/>
    <property type="evidence" value="ECO:0007669"/>
    <property type="project" value="InterPro"/>
</dbReference>
<evidence type="ECO:0000256" key="1">
    <source>
        <dbReference type="ARBA" id="ARBA00004141"/>
    </source>
</evidence>
<dbReference type="Proteomes" id="UP000639396">
    <property type="component" value="Unassembled WGS sequence"/>
</dbReference>
<sequence>MDGYADLKQGEKGAWVSIAAYILLSVFKVGAGFYFASEALTADGMNNMSDVFVSVAVLIGLRIAQKPPDTDHPYGHFKAETIAALIASVVMAGVAVNVLWGAMQSLFAGERPAPDLKAGWIAIAAAIAMYAVYMYNRKLAEKLDSQALHAAAHDNRSDAFVSIGAAVGIFGSQLGLPWLDPLAAVAVSIVIGKTAWDIFKSSTHALTDGFEEDKLDGLRATIGRTPGVTYTKDIRARVYGSRVLLDVIIEVDPNLNVIESHGISEHIEKRLKAKHKIMEVHVHIEPGDVPERTP</sequence>
<dbReference type="Pfam" id="PF01545">
    <property type="entry name" value="Cation_efflux"/>
    <property type="match status" value="1"/>
</dbReference>
<dbReference type="Gene3D" id="1.20.1510.10">
    <property type="entry name" value="Cation efflux protein transmembrane domain"/>
    <property type="match status" value="1"/>
</dbReference>
<evidence type="ECO:0000313" key="11">
    <source>
        <dbReference type="Proteomes" id="UP000639396"/>
    </source>
</evidence>
<evidence type="ECO:0000259" key="9">
    <source>
        <dbReference type="Pfam" id="PF16916"/>
    </source>
</evidence>
<organism evidence="10 11">
    <name type="scientific">Paenibacillus oceani</name>
    <dbReference type="NCBI Taxonomy" id="2772510"/>
    <lineage>
        <taxon>Bacteria</taxon>
        <taxon>Bacillati</taxon>
        <taxon>Bacillota</taxon>
        <taxon>Bacilli</taxon>
        <taxon>Bacillales</taxon>
        <taxon>Paenibacillaceae</taxon>
        <taxon>Paenibacillus</taxon>
    </lineage>
</organism>
<evidence type="ECO:0000256" key="3">
    <source>
        <dbReference type="ARBA" id="ARBA00022448"/>
    </source>
</evidence>
<feature type="transmembrane region" description="Helical" evidence="7">
    <location>
        <begin position="118"/>
        <end position="135"/>
    </location>
</feature>
<evidence type="ECO:0000256" key="4">
    <source>
        <dbReference type="ARBA" id="ARBA00022692"/>
    </source>
</evidence>
<dbReference type="AlphaFoldDB" id="A0A927C5P7"/>
<dbReference type="Gene3D" id="3.30.70.1350">
    <property type="entry name" value="Cation efflux protein, cytoplasmic domain"/>
    <property type="match status" value="1"/>
</dbReference>
<evidence type="ECO:0000256" key="6">
    <source>
        <dbReference type="ARBA" id="ARBA00023136"/>
    </source>
</evidence>
<keyword evidence="5 7" id="KW-1133">Transmembrane helix</keyword>
<dbReference type="PANTHER" id="PTHR43840">
    <property type="entry name" value="MITOCHONDRIAL METAL TRANSPORTER 1-RELATED"/>
    <property type="match status" value="1"/>
</dbReference>
<accession>A0A927C5P7</accession>
<keyword evidence="11" id="KW-1185">Reference proteome</keyword>
<dbReference type="SUPFAM" id="SSF161111">
    <property type="entry name" value="Cation efflux protein transmembrane domain-like"/>
    <property type="match status" value="1"/>
</dbReference>
<dbReference type="FunFam" id="1.20.1510.10:FF:000006">
    <property type="entry name" value="Divalent cation efflux transporter"/>
    <property type="match status" value="1"/>
</dbReference>
<gene>
    <name evidence="10" type="ORF">IDH45_07050</name>
</gene>
<evidence type="ECO:0000259" key="8">
    <source>
        <dbReference type="Pfam" id="PF01545"/>
    </source>
</evidence>
<dbReference type="InterPro" id="IPR027470">
    <property type="entry name" value="Cation_efflux_CTD"/>
</dbReference>
<name>A0A927C5P7_9BACL</name>
<evidence type="ECO:0000256" key="5">
    <source>
        <dbReference type="ARBA" id="ARBA00022989"/>
    </source>
</evidence>
<feature type="domain" description="Cation efflux protein cytoplasmic" evidence="9">
    <location>
        <begin position="212"/>
        <end position="286"/>
    </location>
</feature>
<dbReference type="GO" id="GO:0016020">
    <property type="term" value="C:membrane"/>
    <property type="evidence" value="ECO:0007669"/>
    <property type="project" value="UniProtKB-SubCell"/>
</dbReference>
<dbReference type="InterPro" id="IPR050291">
    <property type="entry name" value="CDF_Transporter"/>
</dbReference>
<feature type="domain" description="Cation efflux protein transmembrane" evidence="8">
    <location>
        <begin position="15"/>
        <end position="206"/>
    </location>
</feature>
<comment type="caution">
    <text evidence="10">The sequence shown here is derived from an EMBL/GenBank/DDBJ whole genome shotgun (WGS) entry which is preliminary data.</text>
</comment>
<proteinExistence type="inferred from homology"/>
<comment type="subcellular location">
    <subcellularLocation>
        <location evidence="1">Membrane</location>
        <topology evidence="1">Multi-pass membrane protein</topology>
    </subcellularLocation>
</comment>
<protein>
    <submittedName>
        <fullName evidence="10">Cation transporter</fullName>
    </submittedName>
</protein>
<dbReference type="NCBIfam" id="TIGR01297">
    <property type="entry name" value="CDF"/>
    <property type="match status" value="1"/>
</dbReference>
<evidence type="ECO:0000313" key="10">
    <source>
        <dbReference type="EMBL" id="MBD2861735.1"/>
    </source>
</evidence>
<dbReference type="PANTHER" id="PTHR43840:SF50">
    <property type="entry name" value="MANGANESE EFFLUX SYSTEM PROTEIN MNES"/>
    <property type="match status" value="1"/>
</dbReference>
<feature type="transmembrane region" description="Helical" evidence="7">
    <location>
        <begin position="84"/>
        <end position="103"/>
    </location>
</feature>
<dbReference type="InterPro" id="IPR036837">
    <property type="entry name" value="Cation_efflux_CTD_sf"/>
</dbReference>
<keyword evidence="4 7" id="KW-0812">Transmembrane</keyword>
<dbReference type="Pfam" id="PF16916">
    <property type="entry name" value="ZT_dimer"/>
    <property type="match status" value="1"/>
</dbReference>
<dbReference type="RefSeq" id="WP_190926016.1">
    <property type="nucleotide sequence ID" value="NZ_JACXJA010000007.1"/>
</dbReference>
<dbReference type="InterPro" id="IPR027469">
    <property type="entry name" value="Cation_efflux_TMD_sf"/>
</dbReference>
<dbReference type="SUPFAM" id="SSF160240">
    <property type="entry name" value="Cation efflux protein cytoplasmic domain-like"/>
    <property type="match status" value="1"/>
</dbReference>
<reference evidence="10" key="1">
    <citation type="submission" date="2020-09" db="EMBL/GenBank/DDBJ databases">
        <title>A novel bacterium of genus Paenibacillus, isolated from South China Sea.</title>
        <authorList>
            <person name="Huang H."/>
            <person name="Mo K."/>
            <person name="Hu Y."/>
        </authorList>
    </citation>
    <scope>NUCLEOTIDE SEQUENCE</scope>
    <source>
        <strain evidence="10">IB182363</strain>
    </source>
</reference>
<keyword evidence="6 7" id="KW-0472">Membrane</keyword>
<dbReference type="EMBL" id="JACXJA010000007">
    <property type="protein sequence ID" value="MBD2861735.1"/>
    <property type="molecule type" value="Genomic_DNA"/>
</dbReference>
<keyword evidence="3" id="KW-0813">Transport</keyword>